<protein>
    <recommendedName>
        <fullName evidence="1">Heterokaryon incompatibility domain-containing protein</fullName>
    </recommendedName>
</protein>
<reference evidence="2 3" key="1">
    <citation type="submission" date="2019-06" db="EMBL/GenBank/DDBJ databases">
        <title>Genome Sequence of the Brown Rot Fungal Pathogen Monilinia laxa.</title>
        <authorList>
            <person name="De Miccolis Angelini R.M."/>
            <person name="Landi L."/>
            <person name="Abate D."/>
            <person name="Pollastro S."/>
            <person name="Romanazzi G."/>
            <person name="Faretra F."/>
        </authorList>
    </citation>
    <scope>NUCLEOTIDE SEQUENCE [LARGE SCALE GENOMIC DNA]</scope>
    <source>
        <strain evidence="2 3">Mlax316</strain>
    </source>
</reference>
<dbReference type="Pfam" id="PF06985">
    <property type="entry name" value="HET"/>
    <property type="match status" value="1"/>
</dbReference>
<gene>
    <name evidence="2" type="ORF">EYC80_005584</name>
</gene>
<dbReference type="AlphaFoldDB" id="A0A5N6KEC2"/>
<proteinExistence type="predicted"/>
<accession>A0A5N6KEC2</accession>
<keyword evidence="3" id="KW-1185">Reference proteome</keyword>
<dbReference type="OrthoDB" id="5125733at2759"/>
<sequence length="691" mass="80605">MFGCFPKFFHSPSNNSTKSTSPPNNSPEGTQQFSTLCKTCTKIFDIAALKVEKADNKQDGKLKVWRRKCRYKAFISYLEFNSSNGCELCTLLLEFKLRDNGWVDGYWRHEDWKKNPLDDNFKVKVEWNVFTSELNFEFRLSSRFHFYQDENNVLPKRLNIQRELDFNMSSTSNLSLAKEWLKDCTESHQGCRIKIENGILPTRLLEIPSSDLERLRLCETRRKEINGYVCLSYCWGQAGPHITSSTNISSRLNNIDSNELPLTIRDAITITQNLGFKYIWIDSLCIIQDSAKDIDIELAKMTEIYKNSQLTIIAASAKDTNEGFLGSIPVPEILIRVPLDINHLKSGTVHLRECNFEARVEPDPTETRAWCLQESVLSPRCLVYSYPHLYWSCYDVHYKVRDSYLGRIPSKKVIRFPNLSTEDDNSRTTGVLDTYSFWTTIMKQYSSRFITFEKDRFRALSALAREFHTVTGNTYAAGHWVESLNSSLLWHPSKQQFTPKTLIVPTWSWLSYSNPVQIEPLEWHRLGMEIISVQCDLENPEEPFGSIRGGTIELRGRLKEVFFWSDKFHDKWSNPQNPSHNGHWICTHRDQRINEEYNDNWATAFLDYTTMEKGKSWDDFQRGSEANLWALSSFWWERHPPKKDYHWHGLLLEETGEKNVFKRVGVFQNDGSLMSQCPWFEDVELTTLKLI</sequence>
<dbReference type="EMBL" id="VIGI01000003">
    <property type="protein sequence ID" value="KAB8302136.1"/>
    <property type="molecule type" value="Genomic_DNA"/>
</dbReference>
<comment type="caution">
    <text evidence="2">The sequence shown here is derived from an EMBL/GenBank/DDBJ whole genome shotgun (WGS) entry which is preliminary data.</text>
</comment>
<dbReference type="Proteomes" id="UP000326757">
    <property type="component" value="Unassembled WGS sequence"/>
</dbReference>
<dbReference type="InterPro" id="IPR010730">
    <property type="entry name" value="HET"/>
</dbReference>
<evidence type="ECO:0000259" key="1">
    <source>
        <dbReference type="Pfam" id="PF06985"/>
    </source>
</evidence>
<evidence type="ECO:0000313" key="3">
    <source>
        <dbReference type="Proteomes" id="UP000326757"/>
    </source>
</evidence>
<evidence type="ECO:0000313" key="2">
    <source>
        <dbReference type="EMBL" id="KAB8302136.1"/>
    </source>
</evidence>
<organism evidence="2 3">
    <name type="scientific">Monilinia laxa</name>
    <name type="common">Brown rot fungus</name>
    <name type="synonym">Sclerotinia laxa</name>
    <dbReference type="NCBI Taxonomy" id="61186"/>
    <lineage>
        <taxon>Eukaryota</taxon>
        <taxon>Fungi</taxon>
        <taxon>Dikarya</taxon>
        <taxon>Ascomycota</taxon>
        <taxon>Pezizomycotina</taxon>
        <taxon>Leotiomycetes</taxon>
        <taxon>Helotiales</taxon>
        <taxon>Sclerotiniaceae</taxon>
        <taxon>Monilinia</taxon>
    </lineage>
</organism>
<dbReference type="PANTHER" id="PTHR33112">
    <property type="entry name" value="DOMAIN PROTEIN, PUTATIVE-RELATED"/>
    <property type="match status" value="1"/>
</dbReference>
<name>A0A5N6KEC2_MONLA</name>
<dbReference type="PANTHER" id="PTHR33112:SF16">
    <property type="entry name" value="HETEROKARYON INCOMPATIBILITY DOMAIN-CONTAINING PROTEIN"/>
    <property type="match status" value="1"/>
</dbReference>
<feature type="domain" description="Heterokaryon incompatibility" evidence="1">
    <location>
        <begin position="228"/>
        <end position="374"/>
    </location>
</feature>